<proteinExistence type="predicted"/>
<feature type="region of interest" description="Disordered" evidence="1">
    <location>
        <begin position="1"/>
        <end position="36"/>
    </location>
</feature>
<name>A0A9C6UA39_FRAOC</name>
<keyword evidence="2" id="KW-1185">Reference proteome</keyword>
<evidence type="ECO:0000313" key="2">
    <source>
        <dbReference type="Proteomes" id="UP000504606"/>
    </source>
</evidence>
<gene>
    <name evidence="3" type="primary">LOC127749653</name>
</gene>
<dbReference type="KEGG" id="foc:127749653"/>
<feature type="region of interest" description="Disordered" evidence="1">
    <location>
        <begin position="52"/>
        <end position="118"/>
    </location>
</feature>
<feature type="compositionally biased region" description="Low complexity" evidence="1">
    <location>
        <begin position="52"/>
        <end position="71"/>
    </location>
</feature>
<dbReference type="Proteomes" id="UP000504606">
    <property type="component" value="Unplaced"/>
</dbReference>
<protein>
    <submittedName>
        <fullName evidence="3">Uncharacterized protein LOC127749653</fullName>
    </submittedName>
</protein>
<accession>A0A9C6UA39</accession>
<evidence type="ECO:0000313" key="3">
    <source>
        <dbReference type="RefSeq" id="XP_052124658.1"/>
    </source>
</evidence>
<dbReference type="AlphaFoldDB" id="A0A9C6UA39"/>
<feature type="compositionally biased region" description="Low complexity" evidence="1">
    <location>
        <begin position="79"/>
        <end position="95"/>
    </location>
</feature>
<organism evidence="2 3">
    <name type="scientific">Frankliniella occidentalis</name>
    <name type="common">Western flower thrips</name>
    <name type="synonym">Euthrips occidentalis</name>
    <dbReference type="NCBI Taxonomy" id="133901"/>
    <lineage>
        <taxon>Eukaryota</taxon>
        <taxon>Metazoa</taxon>
        <taxon>Ecdysozoa</taxon>
        <taxon>Arthropoda</taxon>
        <taxon>Hexapoda</taxon>
        <taxon>Insecta</taxon>
        <taxon>Pterygota</taxon>
        <taxon>Neoptera</taxon>
        <taxon>Paraneoptera</taxon>
        <taxon>Thysanoptera</taxon>
        <taxon>Terebrantia</taxon>
        <taxon>Thripoidea</taxon>
        <taxon>Thripidae</taxon>
        <taxon>Frankliniella</taxon>
    </lineage>
</organism>
<reference evidence="3" key="1">
    <citation type="submission" date="2025-08" db="UniProtKB">
        <authorList>
            <consortium name="RefSeq"/>
        </authorList>
    </citation>
    <scope>IDENTIFICATION</scope>
    <source>
        <tissue evidence="3">Whole organism</tissue>
    </source>
</reference>
<dbReference type="GeneID" id="127749653"/>
<evidence type="ECO:0000256" key="1">
    <source>
        <dbReference type="SAM" id="MobiDB-lite"/>
    </source>
</evidence>
<sequence>MPRSSPSASATLAPSSVASSEPGSPASTAAAPAPVVPVFRIPANKPIFLPRLKAPAPAKPRAAPAKQASPRTTGAVGTSSKASPKASPMASPKASGGARGPKRTSTDSQLVPEFASEDAVRRASVPMLHAWLRDKGVSFRSKDKKADLVEKAIEHLAVLRRS</sequence>
<dbReference type="RefSeq" id="XP_052124658.1">
    <property type="nucleotide sequence ID" value="XM_052268698.1"/>
</dbReference>
<dbReference type="OrthoDB" id="6285995at2759"/>